<evidence type="ECO:0000313" key="15">
    <source>
        <dbReference type="Proteomes" id="UP000241193"/>
    </source>
</evidence>
<feature type="transmembrane region" description="Helical" evidence="11">
    <location>
        <begin position="62"/>
        <end position="86"/>
    </location>
</feature>
<evidence type="ECO:0000256" key="6">
    <source>
        <dbReference type="ARBA" id="ARBA00022989"/>
    </source>
</evidence>
<dbReference type="SUPFAM" id="SSF54631">
    <property type="entry name" value="CBS-domain pair"/>
    <property type="match status" value="1"/>
</dbReference>
<gene>
    <name evidence="14" type="ORF">C8261_08280</name>
</gene>
<evidence type="ECO:0000256" key="4">
    <source>
        <dbReference type="ARBA" id="ARBA00022692"/>
    </source>
</evidence>
<dbReference type="PANTHER" id="PTHR22777">
    <property type="entry name" value="HEMOLYSIN-RELATED"/>
    <property type="match status" value="1"/>
</dbReference>
<dbReference type="PANTHER" id="PTHR22777:SF32">
    <property type="entry name" value="UPF0053 INNER MEMBRANE PROTEIN YFJD"/>
    <property type="match status" value="1"/>
</dbReference>
<comment type="caution">
    <text evidence="14">The sequence shown here is derived from an EMBL/GenBank/DDBJ whole genome shotgun (WGS) entry which is preliminary data.</text>
</comment>
<dbReference type="InterPro" id="IPR036318">
    <property type="entry name" value="FAD-bd_PCMH-like_sf"/>
</dbReference>
<keyword evidence="15" id="KW-1185">Reference proteome</keyword>
<feature type="transmembrane region" description="Helical" evidence="11">
    <location>
        <begin position="93"/>
        <end position="111"/>
    </location>
</feature>
<dbReference type="Pfam" id="PF03471">
    <property type="entry name" value="CorC_HlyC"/>
    <property type="match status" value="1"/>
</dbReference>
<dbReference type="OrthoDB" id="9797674at2"/>
<evidence type="ECO:0000256" key="9">
    <source>
        <dbReference type="PROSITE-ProRule" id="PRU00703"/>
    </source>
</evidence>
<dbReference type="InterPro" id="IPR046342">
    <property type="entry name" value="CBS_dom_sf"/>
</dbReference>
<dbReference type="InterPro" id="IPR016169">
    <property type="entry name" value="FAD-bd_PCMH_sub2"/>
</dbReference>
<dbReference type="Proteomes" id="UP000241193">
    <property type="component" value="Unassembled WGS sequence"/>
</dbReference>
<dbReference type="GO" id="GO:0005886">
    <property type="term" value="C:plasma membrane"/>
    <property type="evidence" value="ECO:0007669"/>
    <property type="project" value="UniProtKB-SubCell"/>
</dbReference>
<evidence type="ECO:0000259" key="13">
    <source>
        <dbReference type="PROSITE" id="PS51846"/>
    </source>
</evidence>
<evidence type="ECO:0000256" key="1">
    <source>
        <dbReference type="ARBA" id="ARBA00004651"/>
    </source>
</evidence>
<dbReference type="AlphaFoldDB" id="A0A2T4IGF5"/>
<dbReference type="InterPro" id="IPR002550">
    <property type="entry name" value="CNNM"/>
</dbReference>
<feature type="domain" description="CBS" evidence="12">
    <location>
        <begin position="211"/>
        <end position="272"/>
    </location>
</feature>
<dbReference type="SMART" id="SM01091">
    <property type="entry name" value="CorC_HlyC"/>
    <property type="match status" value="1"/>
</dbReference>
<dbReference type="RefSeq" id="WP_107493197.1">
    <property type="nucleotide sequence ID" value="NZ_PZKC01000005.1"/>
</dbReference>
<dbReference type="InterPro" id="IPR000644">
    <property type="entry name" value="CBS_dom"/>
</dbReference>
<feature type="domain" description="CNNM transmembrane" evidence="13">
    <location>
        <begin position="2"/>
        <end position="194"/>
    </location>
</feature>
<keyword evidence="7 9" id="KW-0129">CBS domain</keyword>
<organism evidence="14 15">
    <name type="scientific">Pseudothauera lacus</name>
    <dbReference type="NCBI Taxonomy" id="2136175"/>
    <lineage>
        <taxon>Bacteria</taxon>
        <taxon>Pseudomonadati</taxon>
        <taxon>Pseudomonadota</taxon>
        <taxon>Betaproteobacteria</taxon>
        <taxon>Rhodocyclales</taxon>
        <taxon>Zoogloeaceae</taxon>
        <taxon>Pseudothauera</taxon>
    </lineage>
</organism>
<dbReference type="Pfam" id="PF00571">
    <property type="entry name" value="CBS"/>
    <property type="match status" value="2"/>
</dbReference>
<dbReference type="SUPFAM" id="SSF56176">
    <property type="entry name" value="FAD-binding/transporter-associated domain-like"/>
    <property type="match status" value="1"/>
</dbReference>
<keyword evidence="8 10" id="KW-0472">Membrane</keyword>
<feature type="domain" description="CBS" evidence="12">
    <location>
        <begin position="273"/>
        <end position="334"/>
    </location>
</feature>
<reference evidence="14 15" key="1">
    <citation type="submission" date="2018-03" db="EMBL/GenBank/DDBJ databases">
        <authorList>
            <person name="Keele B.F."/>
        </authorList>
    </citation>
    <scope>NUCLEOTIDE SEQUENCE [LARGE SCALE GENOMIC DNA]</scope>
    <source>
        <strain evidence="14 15">D20</strain>
    </source>
</reference>
<evidence type="ECO:0000256" key="7">
    <source>
        <dbReference type="ARBA" id="ARBA00023122"/>
    </source>
</evidence>
<evidence type="ECO:0000256" key="10">
    <source>
        <dbReference type="PROSITE-ProRule" id="PRU01193"/>
    </source>
</evidence>
<evidence type="ECO:0000256" key="8">
    <source>
        <dbReference type="ARBA" id="ARBA00023136"/>
    </source>
</evidence>
<dbReference type="InterPro" id="IPR044751">
    <property type="entry name" value="Ion_transp-like_CBS"/>
</dbReference>
<dbReference type="EMBL" id="PZKC01000005">
    <property type="protein sequence ID" value="PTD96796.1"/>
    <property type="molecule type" value="Genomic_DNA"/>
</dbReference>
<evidence type="ECO:0000256" key="5">
    <source>
        <dbReference type="ARBA" id="ARBA00022737"/>
    </source>
</evidence>
<accession>A0A2T4IGF5</accession>
<dbReference type="GO" id="GO:0050660">
    <property type="term" value="F:flavin adenine dinucleotide binding"/>
    <property type="evidence" value="ECO:0007669"/>
    <property type="project" value="InterPro"/>
</dbReference>
<proteinExistence type="inferred from homology"/>
<keyword evidence="3" id="KW-1003">Cell membrane</keyword>
<evidence type="ECO:0000256" key="2">
    <source>
        <dbReference type="ARBA" id="ARBA00006337"/>
    </source>
</evidence>
<evidence type="ECO:0000256" key="11">
    <source>
        <dbReference type="SAM" id="Phobius"/>
    </source>
</evidence>
<reference evidence="14 15" key="2">
    <citation type="submission" date="2018-04" db="EMBL/GenBank/DDBJ databases">
        <title>Thauera lacus sp. nov., isolated from an saline lake in Inner Mongolia, China.</title>
        <authorList>
            <person name="Liang Q.-Y."/>
        </authorList>
    </citation>
    <scope>NUCLEOTIDE SEQUENCE [LARGE SCALE GENOMIC DNA]</scope>
    <source>
        <strain evidence="14 15">D20</strain>
    </source>
</reference>
<name>A0A2T4IGF5_9RHOO</name>
<dbReference type="PROSITE" id="PS51846">
    <property type="entry name" value="CNNM"/>
    <property type="match status" value="1"/>
</dbReference>
<dbReference type="InterPro" id="IPR005170">
    <property type="entry name" value="Transptr-assoc_dom"/>
</dbReference>
<dbReference type="Gene3D" id="3.30.465.10">
    <property type="match status" value="1"/>
</dbReference>
<comment type="subcellular location">
    <subcellularLocation>
        <location evidence="1">Cell membrane</location>
        <topology evidence="1">Multi-pass membrane protein</topology>
    </subcellularLocation>
</comment>
<keyword evidence="5" id="KW-0677">Repeat</keyword>
<evidence type="ECO:0000256" key="3">
    <source>
        <dbReference type="ARBA" id="ARBA00022475"/>
    </source>
</evidence>
<keyword evidence="4 10" id="KW-0812">Transmembrane</keyword>
<dbReference type="Pfam" id="PF01595">
    <property type="entry name" value="CNNM"/>
    <property type="match status" value="1"/>
</dbReference>
<protein>
    <submittedName>
        <fullName evidence="14">Magnesium and cobalt efflux protein CorC</fullName>
    </submittedName>
</protein>
<dbReference type="Gene3D" id="3.10.580.10">
    <property type="entry name" value="CBS-domain"/>
    <property type="match status" value="1"/>
</dbReference>
<evidence type="ECO:0000313" key="14">
    <source>
        <dbReference type="EMBL" id="PTD96796.1"/>
    </source>
</evidence>
<dbReference type="PROSITE" id="PS51371">
    <property type="entry name" value="CBS"/>
    <property type="match status" value="2"/>
</dbReference>
<evidence type="ECO:0000259" key="12">
    <source>
        <dbReference type="PROSITE" id="PS51371"/>
    </source>
</evidence>
<sequence length="434" mass="47984">MSESLLPAQLATLVLLLIFSGAFSMTETVMMAANRYKLRSRAAAGHTGARLALELLAKTDRLLGVILLFNNLINIAAATLSSVITIHLFGEDRWALGAGTVALTFLILVFSEISPKVIGAHHADRLAPILSYPLTALLKLSYFAVWFVNLFVAGLLSILRLQPQSDAAASSLSLEELRAMVLESGQYIPGKHRSILVNIFDLENITVEDVMTARGAIESIDLSAPPEEIRRRIATSYHTRLPVFEDDSERVIGILHLRRLLGHTLEEGFEPEAIRELVGKPYFIPADTPLYSQLQFFQENHQRLALVVDEYGELLGLVTLEDIIEELIGKFTTSVPDSGDRVCWGEDGSVLVDGSLNLRELNRKLDLSLPLDGPKTLNGLILEHLQDIPEGGLSLKIADTPIEVVQTQDRRVRTVRLFRPQTRPDASTHSLEHP</sequence>
<dbReference type="CDD" id="cd04590">
    <property type="entry name" value="CBS_pair_CorC_HlyC_assoc"/>
    <property type="match status" value="1"/>
</dbReference>
<comment type="similarity">
    <text evidence="2">Belongs to the UPF0053 family.</text>
</comment>
<keyword evidence="6 10" id="KW-1133">Transmembrane helix</keyword>
<dbReference type="SMART" id="SM00116">
    <property type="entry name" value="CBS"/>
    <property type="match status" value="2"/>
</dbReference>